<accession>A0A6J5QU34</accession>
<dbReference type="EMBL" id="LR797117">
    <property type="protein sequence ID" value="CAB4188090.1"/>
    <property type="molecule type" value="Genomic_DNA"/>
</dbReference>
<protein>
    <submittedName>
        <fullName evidence="1">Uncharacterized protein</fullName>
    </submittedName>
</protein>
<name>A0A6J5QU34_9CAUD</name>
<proteinExistence type="predicted"/>
<organism evidence="1">
    <name type="scientific">uncultured Caudovirales phage</name>
    <dbReference type="NCBI Taxonomy" id="2100421"/>
    <lineage>
        <taxon>Viruses</taxon>
        <taxon>Duplodnaviria</taxon>
        <taxon>Heunggongvirae</taxon>
        <taxon>Uroviricota</taxon>
        <taxon>Caudoviricetes</taxon>
        <taxon>Peduoviridae</taxon>
        <taxon>Maltschvirus</taxon>
        <taxon>Maltschvirus maltsch</taxon>
    </lineage>
</organism>
<gene>
    <name evidence="1" type="ORF">UFOVP1166_45</name>
</gene>
<evidence type="ECO:0000313" key="1">
    <source>
        <dbReference type="EMBL" id="CAB4188090.1"/>
    </source>
</evidence>
<sequence length="80" mass="8665">MAHIKGTCLPARFVVDRLGGVSATSKVIGISQSAISRWLVSCEQKGSGGQIPQRYWAEILGFAYHHKIDLTLSDLAGIPR</sequence>
<reference evidence="1" key="1">
    <citation type="submission" date="2020-05" db="EMBL/GenBank/DDBJ databases">
        <authorList>
            <person name="Chiriac C."/>
            <person name="Salcher M."/>
            <person name="Ghai R."/>
            <person name="Kavagutti S V."/>
        </authorList>
    </citation>
    <scope>NUCLEOTIDE SEQUENCE</scope>
</reference>